<dbReference type="RefSeq" id="WP_117687902.1">
    <property type="nucleotide sequence ID" value="NZ_JAQEAN010000020.1"/>
</dbReference>
<evidence type="ECO:0000313" key="2">
    <source>
        <dbReference type="EMBL" id="RHF60098.1"/>
    </source>
</evidence>
<comment type="caution">
    <text evidence="1">The sequence shown here is derived from an EMBL/GenBank/DDBJ whole genome shotgun (WGS) entry which is preliminary data.</text>
</comment>
<dbReference type="Pfam" id="PF18941">
    <property type="entry name" value="DUF5688"/>
    <property type="match status" value="1"/>
</dbReference>
<evidence type="ECO:0000313" key="4">
    <source>
        <dbReference type="Proteomes" id="UP000284902"/>
    </source>
</evidence>
<evidence type="ECO:0000313" key="1">
    <source>
        <dbReference type="EMBL" id="RGK41189.1"/>
    </source>
</evidence>
<proteinExistence type="predicted"/>
<protein>
    <submittedName>
        <fullName evidence="1">Uncharacterized protein</fullName>
    </submittedName>
</protein>
<name>A0A3E4LUT5_9FIRM</name>
<sequence length="316" mass="36621">MNYTEFVHAVETMINQRKEGGLKATVYTAVKNNDTRRTGVILETPGINLSPTIYLEEFYESYLGGKTINEIVDELLETYEKIKKDESWDYEKIFDFQKVRERIVYRLVNTEKNEQMLQDVPHREILDLSLIYYVLLDASEKGTTAMLISDRHMDQWKTTEEILWSEADRNTRRLLMAECFTMQYAMSELLGAAGKEARREQNLLESEEKGEDKMYVLSNRARSNGAACMIYPYVLRMMGDILEEDFYILPSSIHEVILVPASAGISVAEMEKMVCEINETQVPEEEILGSHVYRYSRKNKTISMGGKAYQVKEETK</sequence>
<evidence type="ECO:0000313" key="3">
    <source>
        <dbReference type="Proteomes" id="UP000260793"/>
    </source>
</evidence>
<dbReference type="EMBL" id="QSQN01000010">
    <property type="protein sequence ID" value="RGK41189.1"/>
    <property type="molecule type" value="Genomic_DNA"/>
</dbReference>
<dbReference type="EMBL" id="QRHG01000018">
    <property type="protein sequence ID" value="RHF60098.1"/>
    <property type="molecule type" value="Genomic_DNA"/>
</dbReference>
<dbReference type="InterPro" id="IPR043743">
    <property type="entry name" value="DUF5688"/>
</dbReference>
<dbReference type="Proteomes" id="UP000260793">
    <property type="component" value="Unassembled WGS sequence"/>
</dbReference>
<dbReference type="Proteomes" id="UP000284902">
    <property type="component" value="Unassembled WGS sequence"/>
</dbReference>
<gene>
    <name evidence="2" type="ORF">DW672_08145</name>
    <name evidence="1" type="ORF">DXD17_05000</name>
</gene>
<accession>A0A3E4LUT5</accession>
<organism evidence="1 3">
    <name type="scientific">[Ruminococcus] lactaris</name>
    <dbReference type="NCBI Taxonomy" id="46228"/>
    <lineage>
        <taxon>Bacteria</taxon>
        <taxon>Bacillati</taxon>
        <taxon>Bacillota</taxon>
        <taxon>Clostridia</taxon>
        <taxon>Lachnospirales</taxon>
        <taxon>Lachnospiraceae</taxon>
        <taxon>Mediterraneibacter</taxon>
    </lineage>
</organism>
<dbReference type="AlphaFoldDB" id="A0A3E4LUT5"/>
<reference evidence="3 4" key="1">
    <citation type="submission" date="2018-08" db="EMBL/GenBank/DDBJ databases">
        <title>A genome reference for cultivated species of the human gut microbiota.</title>
        <authorList>
            <person name="Zou Y."/>
            <person name="Xue W."/>
            <person name="Luo G."/>
        </authorList>
    </citation>
    <scope>NUCLEOTIDE SEQUENCE [LARGE SCALE GENOMIC DNA]</scope>
    <source>
        <strain evidence="2 4">AM25-1LB</strain>
        <strain evidence="1 3">TF11-7</strain>
    </source>
</reference>